<evidence type="ECO:0000256" key="2">
    <source>
        <dbReference type="ARBA" id="ARBA00011458"/>
    </source>
</evidence>
<dbReference type="CDD" id="cd11382">
    <property type="entry name" value="Ribosomal_S8e"/>
    <property type="match status" value="1"/>
</dbReference>
<accession>A0A7J2TKB0</accession>
<dbReference type="InterPro" id="IPR018283">
    <property type="entry name" value="Ribosomal_eS8_CS"/>
</dbReference>
<comment type="subunit">
    <text evidence="2 6">Part of the 30S ribosomal subunit.</text>
</comment>
<organism evidence="7">
    <name type="scientific">Archaeoglobus fulgidus</name>
    <dbReference type="NCBI Taxonomy" id="2234"/>
    <lineage>
        <taxon>Archaea</taxon>
        <taxon>Methanobacteriati</taxon>
        <taxon>Methanobacteriota</taxon>
        <taxon>Archaeoglobi</taxon>
        <taxon>Archaeoglobales</taxon>
        <taxon>Archaeoglobaceae</taxon>
        <taxon>Archaeoglobus</taxon>
    </lineage>
</organism>
<evidence type="ECO:0000313" key="7">
    <source>
        <dbReference type="EMBL" id="HEH36149.1"/>
    </source>
</evidence>
<evidence type="ECO:0000256" key="3">
    <source>
        <dbReference type="ARBA" id="ARBA00022980"/>
    </source>
</evidence>
<dbReference type="PROSITE" id="PS01193">
    <property type="entry name" value="RIBOSOMAL_S8E"/>
    <property type="match status" value="1"/>
</dbReference>
<dbReference type="Pfam" id="PF01201">
    <property type="entry name" value="Ribosomal_S8e"/>
    <property type="match status" value="1"/>
</dbReference>
<evidence type="ECO:0000256" key="6">
    <source>
        <dbReference type="HAMAP-Rule" id="MF_00029"/>
    </source>
</evidence>
<dbReference type="GO" id="GO:0006412">
    <property type="term" value="P:translation"/>
    <property type="evidence" value="ECO:0007669"/>
    <property type="project" value="UniProtKB-UniRule"/>
</dbReference>
<gene>
    <name evidence="6" type="primary">rps8e</name>
    <name evidence="7" type="ORF">ENP88_08510</name>
</gene>
<reference evidence="7" key="1">
    <citation type="journal article" date="2020" name="mSystems">
        <title>Genome- and Community-Level Interaction Insights into Carbon Utilization and Element Cycling Functions of Hydrothermarchaeota in Hydrothermal Sediment.</title>
        <authorList>
            <person name="Zhou Z."/>
            <person name="Liu Y."/>
            <person name="Xu W."/>
            <person name="Pan J."/>
            <person name="Luo Z.H."/>
            <person name="Li M."/>
        </authorList>
    </citation>
    <scope>NUCLEOTIDE SEQUENCE [LARGE SCALE GENOMIC DNA]</scope>
    <source>
        <strain evidence="7">SpSt-26</strain>
    </source>
</reference>
<evidence type="ECO:0000256" key="1">
    <source>
        <dbReference type="ARBA" id="ARBA00005257"/>
    </source>
</evidence>
<comment type="caution">
    <text evidence="7">The sequence shown here is derived from an EMBL/GenBank/DDBJ whole genome shotgun (WGS) entry which is preliminary data.</text>
</comment>
<keyword evidence="3 6" id="KW-0689">Ribosomal protein</keyword>
<evidence type="ECO:0000256" key="4">
    <source>
        <dbReference type="ARBA" id="ARBA00023274"/>
    </source>
</evidence>
<dbReference type="InterPro" id="IPR001047">
    <property type="entry name" value="Ribosomal_eS8"/>
</dbReference>
<dbReference type="NCBIfam" id="TIGR00307">
    <property type="entry name" value="eS8"/>
    <property type="match status" value="1"/>
</dbReference>
<dbReference type="HAMAP" id="MF_00029">
    <property type="entry name" value="Ribosomal_eS8"/>
    <property type="match status" value="1"/>
</dbReference>
<keyword evidence="4 6" id="KW-0687">Ribonucleoprotein</keyword>
<dbReference type="EMBL" id="DSLA01000138">
    <property type="protein sequence ID" value="HEH36149.1"/>
    <property type="molecule type" value="Genomic_DNA"/>
</dbReference>
<dbReference type="Gene3D" id="2.40.10.310">
    <property type="match status" value="1"/>
</dbReference>
<proteinExistence type="inferred from homology"/>
<dbReference type="InterPro" id="IPR022309">
    <property type="entry name" value="Ribosomal_Se8/biogenesis_NSA2"/>
</dbReference>
<dbReference type="GO" id="GO:1990904">
    <property type="term" value="C:ribonucleoprotein complex"/>
    <property type="evidence" value="ECO:0007669"/>
    <property type="project" value="UniProtKB-KW"/>
</dbReference>
<dbReference type="GO" id="GO:0005840">
    <property type="term" value="C:ribosome"/>
    <property type="evidence" value="ECO:0007669"/>
    <property type="project" value="UniProtKB-KW"/>
</dbReference>
<comment type="similarity">
    <text evidence="1 6">Belongs to the eukaryotic ribosomal protein eS8 family.</text>
</comment>
<evidence type="ECO:0000256" key="5">
    <source>
        <dbReference type="ARBA" id="ARBA00035277"/>
    </source>
</evidence>
<protein>
    <recommendedName>
        <fullName evidence="5 6">Small ribosomal subunit protein eS8</fullName>
    </recommendedName>
</protein>
<dbReference type="GO" id="GO:0003735">
    <property type="term" value="F:structural constituent of ribosome"/>
    <property type="evidence" value="ECO:0007669"/>
    <property type="project" value="InterPro"/>
</dbReference>
<name>A0A7J2TKB0_ARCFL</name>
<dbReference type="InterPro" id="IPR020919">
    <property type="entry name" value="Ribosomal_protein_eS8_arc"/>
</dbReference>
<sequence>MIFQGRSRRKPTGGLYRPHRKKRKYELGGEQVMTVIGERKIRKDRMMGGSYKIRLFADKFANVYDPELKKVVKAEIKAVLENPANVHYARHGVITRGAVIQTSIGKARVTNRPSQEGIINAVLIEKLEGAPKVS</sequence>
<dbReference type="AlphaFoldDB" id="A0A7J2TKB0"/>